<sequence>MSRITSRPVRVIAAPMQTSNASAGARVRRTRHADFAALVRRNGKALPDDDLLAAMSDDDREPEPQAEPSLAQRIGSASQRVVSAVLRREQQMLELAHVLSRHVAEFASNPAIRHAGHWEVTLRIDPQRLPGTQLHLTLSPAVLLLRFDVETSDTRQLLLQHAGLLERELRQLLASQGEARTLELTVH</sequence>
<reference evidence="3 4" key="1">
    <citation type="journal article" date="2018" name="Int. J. Syst. Evol. Microbiol.">
        <title>Paraburkholderia azotifigens sp. nov., a nitrogen-fixing bacterium isolated from paddy soil.</title>
        <authorList>
            <person name="Choi G.M."/>
            <person name="Im W.T."/>
        </authorList>
    </citation>
    <scope>NUCLEOTIDE SEQUENCE [LARGE SCALE GENOMIC DNA]</scope>
    <source>
        <strain evidence="3 4">NF 2-5-3</strain>
    </source>
</reference>
<reference evidence="2 5" key="3">
    <citation type="submission" date="2024-01" db="EMBL/GenBank/DDBJ databases">
        <title>The diversity of rhizobia nodulating Mimosa spp. in eleven states of Brazil covering several biomes is determined by host plant, location, and edaphic factors.</title>
        <authorList>
            <person name="Rouws L."/>
            <person name="Barauna A."/>
            <person name="Beukes C."/>
            <person name="De Faria S.M."/>
            <person name="Gross E."/>
            <person name="Dos Reis Junior F.B."/>
            <person name="Simon M."/>
            <person name="Maluk M."/>
            <person name="Odee D.W."/>
            <person name="Kenicer G."/>
            <person name="Young J.P.W."/>
            <person name="Reis V.M."/>
            <person name="Zilli J."/>
            <person name="James E.K."/>
        </authorList>
    </citation>
    <scope>NUCLEOTIDE SEQUENCE [LARGE SCALE GENOMIC DNA]</scope>
    <source>
        <strain evidence="2 5">JPY530</strain>
    </source>
</reference>
<name>A0A5C6V3X0_9BURK</name>
<dbReference type="RefSeq" id="WP_147237500.1">
    <property type="nucleotide sequence ID" value="NZ_JAZHFZ010000006.1"/>
</dbReference>
<reference evidence="3" key="2">
    <citation type="submission" date="2019-08" db="EMBL/GenBank/DDBJ databases">
        <authorList>
            <person name="Im W.-T."/>
        </authorList>
    </citation>
    <scope>NUCLEOTIDE SEQUENCE</scope>
    <source>
        <strain evidence="3">NF 2-5-3</strain>
    </source>
</reference>
<protein>
    <submittedName>
        <fullName evidence="3">Type III secretion protein</fullName>
    </submittedName>
    <submittedName>
        <fullName evidence="2">Type III secretion system protein SctP</fullName>
    </submittedName>
</protein>
<evidence type="ECO:0000313" key="2">
    <source>
        <dbReference type="EMBL" id="MEM5340297.1"/>
    </source>
</evidence>
<accession>A0A5C6V3X0</accession>
<comment type="caution">
    <text evidence="3">The sequence shown here is derived from an EMBL/GenBank/DDBJ whole genome shotgun (WGS) entry which is preliminary data.</text>
</comment>
<dbReference type="InterPro" id="IPR013390">
    <property type="entry name" value="T3SS_HpaP"/>
</dbReference>
<dbReference type="EMBL" id="VOQS01000005">
    <property type="protein sequence ID" value="TXC79917.1"/>
    <property type="molecule type" value="Genomic_DNA"/>
</dbReference>
<evidence type="ECO:0000313" key="3">
    <source>
        <dbReference type="EMBL" id="TXC79917.1"/>
    </source>
</evidence>
<dbReference type="EMBL" id="JAZHGA010000007">
    <property type="protein sequence ID" value="MEM5340297.1"/>
    <property type="molecule type" value="Genomic_DNA"/>
</dbReference>
<gene>
    <name evidence="2" type="primary">sctP</name>
    <name evidence="3" type="ORF">FRZ40_36985</name>
    <name evidence="2" type="ORF">V4C56_11735</name>
</gene>
<proteinExistence type="predicted"/>
<dbReference type="Proteomes" id="UP001481677">
    <property type="component" value="Unassembled WGS sequence"/>
</dbReference>
<evidence type="ECO:0000313" key="4">
    <source>
        <dbReference type="Proteomes" id="UP000321776"/>
    </source>
</evidence>
<evidence type="ECO:0000256" key="1">
    <source>
        <dbReference type="SAM" id="MobiDB-lite"/>
    </source>
</evidence>
<organism evidence="3 4">
    <name type="scientific">Paraburkholderia azotifigens</name>
    <dbReference type="NCBI Taxonomy" id="2057004"/>
    <lineage>
        <taxon>Bacteria</taxon>
        <taxon>Pseudomonadati</taxon>
        <taxon>Pseudomonadota</taxon>
        <taxon>Betaproteobacteria</taxon>
        <taxon>Burkholderiales</taxon>
        <taxon>Burkholderiaceae</taxon>
        <taxon>Paraburkholderia</taxon>
    </lineage>
</organism>
<keyword evidence="5" id="KW-1185">Reference proteome</keyword>
<feature type="region of interest" description="Disordered" evidence="1">
    <location>
        <begin position="54"/>
        <end position="73"/>
    </location>
</feature>
<dbReference type="Pfam" id="PF09483">
    <property type="entry name" value="HpaP"/>
    <property type="match status" value="1"/>
</dbReference>
<dbReference type="NCBIfam" id="TIGR02557">
    <property type="entry name" value="HpaP"/>
    <property type="match status" value="1"/>
</dbReference>
<dbReference type="Proteomes" id="UP000321776">
    <property type="component" value="Unassembled WGS sequence"/>
</dbReference>
<dbReference type="AlphaFoldDB" id="A0A5C6V3X0"/>
<evidence type="ECO:0000313" key="5">
    <source>
        <dbReference type="Proteomes" id="UP001481677"/>
    </source>
</evidence>